<dbReference type="STRING" id="1236970.JCM9140_4627"/>
<evidence type="ECO:0000313" key="3">
    <source>
        <dbReference type="EMBL" id="GAE28403.1"/>
    </source>
</evidence>
<dbReference type="InterPro" id="IPR051922">
    <property type="entry name" value="Bact_Sporulation_Assoc"/>
</dbReference>
<name>W4Q9S6_9BACI</name>
<dbReference type="NCBIfam" id="TIGR02669">
    <property type="entry name" value="SpoIID_LytB"/>
    <property type="match status" value="1"/>
</dbReference>
<proteinExistence type="predicted"/>
<comment type="caution">
    <text evidence="3">The sequence shown here is derived from an EMBL/GenBank/DDBJ whole genome shotgun (WGS) entry which is preliminary data.</text>
</comment>
<dbReference type="PANTHER" id="PTHR30032">
    <property type="entry name" value="N-ACETYLMURAMOYL-L-ALANINE AMIDASE-RELATED"/>
    <property type="match status" value="1"/>
</dbReference>
<protein>
    <submittedName>
        <fullName evidence="3">Sporulation protein</fullName>
    </submittedName>
</protein>
<gene>
    <name evidence="3" type="ORF">JCM9140_4627</name>
</gene>
<organism evidence="3 4">
    <name type="scientific">Halalkalibacter wakoensis JCM 9140</name>
    <dbReference type="NCBI Taxonomy" id="1236970"/>
    <lineage>
        <taxon>Bacteria</taxon>
        <taxon>Bacillati</taxon>
        <taxon>Bacillota</taxon>
        <taxon>Bacilli</taxon>
        <taxon>Bacillales</taxon>
        <taxon>Bacillaceae</taxon>
        <taxon>Halalkalibacter</taxon>
    </lineage>
</organism>
<feature type="domain" description="Sporulation stage II protein D amidase enhancer LytB N-terminal" evidence="2">
    <location>
        <begin position="133"/>
        <end position="215"/>
    </location>
</feature>
<dbReference type="InterPro" id="IPR013486">
    <property type="entry name" value="SpoIID/LytB"/>
</dbReference>
<sequence length="450" mass="49459">MKKFVALFLLLPMLFIVFPTESSATTMKHYNTPVKVKLVPSINFNVTPFGTYRLVNVDNSREIEFTGQIQFRYTPNQVTVRVNDRDFTSNKGFELQEVGTSGSNYINISSISQRNTFNTVDYRGSLKIEPGKDRLTLFNILSIEEYIQGVVPKEMPASWHMEALKAQAIAARNYAYVQMKNNDHVVDTVANQVYGGKSGEHSRTNEAVRATRGQYATANGQVINAFFHSSSGGHTENSENVWSSPLPYIKAVPDPYDVHPSNSNNAWTETIQRNTIEQKLFGSGVRLVDLKVTERSPTAGSVQKVTATGVRANGETVKVTVPNGSGPDSLRSAFGASLKSINFRIEPSSAGMKVRTANGSVQDVPTVYGTKMRTANGQDVTVTANEVPIRTASSTVFAQTNSTAYTFKGSGWGHRLGMSQWGARGMAEAGKTYDDILTHYYTGVKIETLK</sequence>
<feature type="chain" id="PRO_5004846749" evidence="1">
    <location>
        <begin position="25"/>
        <end position="450"/>
    </location>
</feature>
<dbReference type="EMBL" id="BAUT01000103">
    <property type="protein sequence ID" value="GAE28403.1"/>
    <property type="molecule type" value="Genomic_DNA"/>
</dbReference>
<dbReference type="Proteomes" id="UP000018890">
    <property type="component" value="Unassembled WGS sequence"/>
</dbReference>
<feature type="signal peptide" evidence="1">
    <location>
        <begin position="1"/>
        <end position="24"/>
    </location>
</feature>
<evidence type="ECO:0000313" key="4">
    <source>
        <dbReference type="Proteomes" id="UP000018890"/>
    </source>
</evidence>
<dbReference type="RefSeq" id="WP_034751134.1">
    <property type="nucleotide sequence ID" value="NZ_BAUT01000103.1"/>
</dbReference>
<evidence type="ECO:0000259" key="2">
    <source>
        <dbReference type="Pfam" id="PF08486"/>
    </source>
</evidence>
<evidence type="ECO:0000256" key="1">
    <source>
        <dbReference type="SAM" id="SignalP"/>
    </source>
</evidence>
<reference evidence="3" key="1">
    <citation type="journal article" date="2014" name="Genome Announc.">
        <title>Draft Genome Sequences of Three Alkaliphilic Bacillus Strains, Bacillus wakoensis JCM 9140T, Bacillus akibai JCM 9157T, and Bacillus hemicellulosilyticus JCM 9152T.</title>
        <authorList>
            <person name="Yuki M."/>
            <person name="Oshima K."/>
            <person name="Suda W."/>
            <person name="Oshida Y."/>
            <person name="Kitamura K."/>
            <person name="Iida T."/>
            <person name="Hattori M."/>
            <person name="Ohkuma M."/>
        </authorList>
    </citation>
    <scope>NUCLEOTIDE SEQUENCE [LARGE SCALE GENOMIC DNA]</scope>
    <source>
        <strain evidence="3">JCM 9140</strain>
    </source>
</reference>
<dbReference type="InterPro" id="IPR013693">
    <property type="entry name" value="SpoIID/LytB_N"/>
</dbReference>
<dbReference type="Pfam" id="PF08486">
    <property type="entry name" value="SpoIID"/>
    <property type="match status" value="1"/>
</dbReference>
<accession>W4Q9S6</accession>
<dbReference type="OrthoDB" id="9794671at2"/>
<keyword evidence="4" id="KW-1185">Reference proteome</keyword>
<dbReference type="AlphaFoldDB" id="W4Q9S6"/>
<dbReference type="GO" id="GO:0030435">
    <property type="term" value="P:sporulation resulting in formation of a cellular spore"/>
    <property type="evidence" value="ECO:0007669"/>
    <property type="project" value="InterPro"/>
</dbReference>
<dbReference type="PANTHER" id="PTHR30032:SF4">
    <property type="entry name" value="AMIDASE ENHANCER"/>
    <property type="match status" value="1"/>
</dbReference>
<dbReference type="GO" id="GO:0030288">
    <property type="term" value="C:outer membrane-bounded periplasmic space"/>
    <property type="evidence" value="ECO:0007669"/>
    <property type="project" value="TreeGrafter"/>
</dbReference>
<keyword evidence="1" id="KW-0732">Signal</keyword>